<evidence type="ECO:0000313" key="5">
    <source>
        <dbReference type="Ensembl" id="ENSXETP00000113774"/>
    </source>
</evidence>
<sequence>MEEKIQDRPSLATKLPKFGATKQLGTFLHRTAQSSHTGLLAKSNHISVENKHNDLDRTSGFSLNWSKLKCRQNEHTEKKPSNINTEKVNDKRFSQSQTAAENDGSRFRVTAKNLKQSNMLVTRKQDLNENHLPGPPNSGRLTKNHPQFGRTIFSSFNALKSQVNGYYSNKPPTGLMRPRANSATTRNFSNNIVAQSADSKKPYSSVRRSQSFSDSIPNSLLPSTHMTRSHSFSREVDLSGPFETHQVPVRTSLKPALLSRTARHYELPNGSESQIKYGFTRTCSVGPASGLRKTSLSNGSDQIVPSGYKRTRPSLLKPNRSHLAMDLITDSTKMSSHISSVTENTGTGPSRTGESTDEQHENKLKGRDFVIDNYVLCDNLEKTDSKDSYFGDDIDELSISSLSSSEKNDLTEDFSDEFIDLEEGNKTSVDSEKDLIKKSSAELPENKESNFRKTDDWIGMNITVSPYKEKRISPDMGYRDPSSLELSPSDSSGGTYMWDEEGMEPIGNIHPCGSYESSEMNSLDILNNLDSCDLEDDDLMLDVDLPEDTPFDIGKVENMSHFERAERSLRQPQQAFWKRAVQSLNGQEQYHLSNADNYQNSRGPYLESATDPRESCGSAGIYSQSPRCVQMMGLRENTVMLDEFTLRHMVQDCTAVKTQLLKLKRLLQQEDDSGSLSDIQLSVPSTPEPQETETLWKTEDLLNEIRQLKEESKKKDEKIKQLEIQLKTPCKCQKDSQQAKGEKPKQCEKYTQTTWKRNSMSGSARCGFPIVLSSGTGLVWMYFRVGILLPPTLPGRAHTRGVHGLVHRNADRPQVLQCSSHSPSSSDILTGKSTQAHQEDPRKHGELIQNPCSENGDKVSISNVPENELSALLSTQLKITDVEGSPKESTNTDKHAQNPGPLDKKQLQDKKLNCNILPSVAVDAKRNLQSRSVTKPTSSSLPGQIPRPTTLHLLKPKLHTAVASQGTVNSEIHLASTSHSPLQSPNSSQPVVQEIQQPVNHDHSVGEDSVHDSPDTASSKLQKTCVKANQNHLLQSNPGSRPQHPIMPTCISKLATHRQVPAVEYSQQPHKQISKGSILRPPSSFASKLKKPSSPKPDIVHLATASHESPKSPCKITSSVIPRPSSKKETLQEAVDSAALKRQSRLPQPKTR</sequence>
<feature type="region of interest" description="Disordered" evidence="4">
    <location>
        <begin position="815"/>
        <end position="861"/>
    </location>
</feature>
<feature type="compositionally biased region" description="Low complexity" evidence="4">
    <location>
        <begin position="204"/>
        <end position="215"/>
    </location>
</feature>
<feature type="region of interest" description="Disordered" evidence="4">
    <location>
        <begin position="1065"/>
        <end position="1152"/>
    </location>
</feature>
<feature type="compositionally biased region" description="Polar residues" evidence="4">
    <location>
        <begin position="927"/>
        <end position="942"/>
    </location>
</feature>
<dbReference type="InParanoid" id="A0A803K0F4"/>
<dbReference type="PANTHER" id="PTHR22461">
    <property type="entry name" value="SERINE-RICH COILED-COIL DOMAIN-CONTAINING PROTEIN 2-RELATED"/>
    <property type="match status" value="1"/>
</dbReference>
<reference evidence="5" key="2">
    <citation type="submission" date="2021-03" db="UniProtKB">
        <authorList>
            <consortium name="Ensembl"/>
        </authorList>
    </citation>
    <scope>IDENTIFICATION</scope>
</reference>
<protein>
    <submittedName>
        <fullName evidence="5">Coiled-coil serine rich protein 2</fullName>
    </submittedName>
</protein>
<dbReference type="Ensembl" id="ENSXETT00000121876">
    <property type="protein sequence ID" value="ENSXETP00000113774"/>
    <property type="gene ID" value="ENSXETG00000030589"/>
</dbReference>
<dbReference type="FunCoup" id="A0A803K0F4">
    <property type="interactions" value="543"/>
</dbReference>
<keyword evidence="2 3" id="KW-0175">Coiled coil</keyword>
<proteinExistence type="inferred from homology"/>
<reference evidence="5" key="1">
    <citation type="journal article" date="2010" name="Science">
        <title>The genome of the Western clawed frog Xenopus tropicalis.</title>
        <authorList>
            <person name="Hellsten U."/>
            <person name="Harland R.M."/>
            <person name="Gilchrist M.J."/>
            <person name="Hendrix D."/>
            <person name="Jurka J."/>
            <person name="Kapitonov V."/>
            <person name="Ovcharenko I."/>
            <person name="Putnam N.H."/>
            <person name="Shu S."/>
            <person name="Taher L."/>
            <person name="Blitz I.L."/>
            <person name="Blumberg B."/>
            <person name="Dichmann D.S."/>
            <person name="Dubchak I."/>
            <person name="Amaya E."/>
            <person name="Detter J.C."/>
            <person name="Fletcher R."/>
            <person name="Gerhard D.S."/>
            <person name="Goodstein D."/>
            <person name="Graves T."/>
            <person name="Grigoriev I.V."/>
            <person name="Grimwood J."/>
            <person name="Kawashima T."/>
            <person name="Lindquist E."/>
            <person name="Lucas S.M."/>
            <person name="Mead P.E."/>
            <person name="Mitros T."/>
            <person name="Ogino H."/>
            <person name="Ohta Y."/>
            <person name="Poliakov A.V."/>
            <person name="Pollet N."/>
            <person name="Robert J."/>
            <person name="Salamov A."/>
            <person name="Sater A.K."/>
            <person name="Schmutz J."/>
            <person name="Terry A."/>
            <person name="Vize P.D."/>
            <person name="Warren W.C."/>
            <person name="Wells D."/>
            <person name="Wills A."/>
            <person name="Wilson R.K."/>
            <person name="Zimmerman L.B."/>
            <person name="Zorn A.M."/>
            <person name="Grainger R."/>
            <person name="Grammer T."/>
            <person name="Khokha M.K."/>
            <person name="Richardson P.M."/>
            <person name="Rokhsar D.S."/>
        </authorList>
    </citation>
    <scope>NUCLEOTIDE SEQUENCE [LARGE SCALE GENOMIC DNA]</scope>
    <source>
        <strain evidence="5">Nigerian</strain>
    </source>
</reference>
<feature type="region of interest" description="Disordered" evidence="4">
    <location>
        <begin position="194"/>
        <end position="228"/>
    </location>
</feature>
<feature type="compositionally biased region" description="Polar residues" evidence="4">
    <location>
        <begin position="216"/>
        <end position="228"/>
    </location>
</feature>
<comment type="similarity">
    <text evidence="1">Belongs to the CCSER family.</text>
</comment>
<dbReference type="InterPro" id="IPR029627">
    <property type="entry name" value="CCSER"/>
</dbReference>
<evidence type="ECO:0000256" key="4">
    <source>
        <dbReference type="SAM" id="MobiDB-lite"/>
    </source>
</evidence>
<dbReference type="AlphaFoldDB" id="A0A803K0F4"/>
<evidence type="ECO:0000256" key="1">
    <source>
        <dbReference type="ARBA" id="ARBA00010949"/>
    </source>
</evidence>
<evidence type="ECO:0000256" key="3">
    <source>
        <dbReference type="SAM" id="Coils"/>
    </source>
</evidence>
<feature type="region of interest" description="Disordered" evidence="4">
    <location>
        <begin position="473"/>
        <end position="492"/>
    </location>
</feature>
<gene>
    <name evidence="5" type="primary">ccser2</name>
</gene>
<accession>A0A803K0F4</accession>
<dbReference type="GeneTree" id="ENSGT00940000153912"/>
<feature type="region of interest" description="Disordered" evidence="4">
    <location>
        <begin position="334"/>
        <end position="363"/>
    </location>
</feature>
<dbReference type="PANTHER" id="PTHR22461:SF2">
    <property type="entry name" value="SERINE-RICH COILED-COIL DOMAIN-CONTAINING PROTEIN 2"/>
    <property type="match status" value="1"/>
</dbReference>
<feature type="region of interest" description="Disordered" evidence="4">
    <location>
        <begin position="927"/>
        <end position="949"/>
    </location>
</feature>
<feature type="compositionally biased region" description="Polar residues" evidence="4">
    <location>
        <begin position="1065"/>
        <end position="1075"/>
    </location>
</feature>
<evidence type="ECO:0000256" key="2">
    <source>
        <dbReference type="ARBA" id="ARBA00023054"/>
    </source>
</evidence>
<feature type="compositionally biased region" description="Basic and acidic residues" evidence="4">
    <location>
        <begin position="837"/>
        <end position="846"/>
    </location>
</feature>
<dbReference type="Bgee" id="ENSXETG00000030589">
    <property type="expression patterns" value="Expressed in ovary and 15 other cell types or tissues"/>
</dbReference>
<feature type="compositionally biased region" description="Polar residues" evidence="4">
    <location>
        <begin position="816"/>
        <end position="836"/>
    </location>
</feature>
<feature type="compositionally biased region" description="Basic and acidic residues" evidence="4">
    <location>
        <begin position="1001"/>
        <end position="1014"/>
    </location>
</feature>
<feature type="compositionally biased region" description="Polar residues" evidence="4">
    <location>
        <begin position="334"/>
        <end position="353"/>
    </location>
</feature>
<feature type="compositionally biased region" description="Polar residues" evidence="4">
    <location>
        <begin position="292"/>
        <end position="303"/>
    </location>
</feature>
<feature type="region of interest" description="Disordered" evidence="4">
    <location>
        <begin position="1001"/>
        <end position="1021"/>
    </location>
</feature>
<feature type="region of interest" description="Disordered" evidence="4">
    <location>
        <begin position="883"/>
        <end position="906"/>
    </location>
</feature>
<feature type="compositionally biased region" description="Low complexity" evidence="4">
    <location>
        <begin position="480"/>
        <end position="492"/>
    </location>
</feature>
<name>A0A803K0F4_XENTR</name>
<organism evidence="5">
    <name type="scientific">Xenopus tropicalis</name>
    <name type="common">Western clawed frog</name>
    <name type="synonym">Silurana tropicalis</name>
    <dbReference type="NCBI Taxonomy" id="8364"/>
    <lineage>
        <taxon>Eukaryota</taxon>
        <taxon>Metazoa</taxon>
        <taxon>Chordata</taxon>
        <taxon>Craniata</taxon>
        <taxon>Vertebrata</taxon>
        <taxon>Euteleostomi</taxon>
        <taxon>Amphibia</taxon>
        <taxon>Batrachia</taxon>
        <taxon>Anura</taxon>
        <taxon>Pipoidea</taxon>
        <taxon>Pipidae</taxon>
        <taxon>Xenopodinae</taxon>
        <taxon>Xenopus</taxon>
        <taxon>Silurana</taxon>
    </lineage>
</organism>
<feature type="region of interest" description="Disordered" evidence="4">
    <location>
        <begin position="290"/>
        <end position="315"/>
    </location>
</feature>
<feature type="region of interest" description="Disordered" evidence="4">
    <location>
        <begin position="72"/>
        <end position="103"/>
    </location>
</feature>
<feature type="coiled-coil region" evidence="3">
    <location>
        <begin position="698"/>
        <end position="725"/>
    </location>
</feature>